<sequence length="87" mass="9976">MRIGHVVDFAYYVDGGRTIPTRAQLGELFCDDPSFRPPPPAPRTQMDELHEEQGTEEMNTIEPIPGNVFVRRQPKWLSITQLPRLNT</sequence>
<dbReference type="AlphaFoldDB" id="A0A081AC11"/>
<accession>A0A081AC11</accession>
<evidence type="ECO:0000256" key="1">
    <source>
        <dbReference type="SAM" id="MobiDB-lite"/>
    </source>
</evidence>
<reference evidence="2 3" key="1">
    <citation type="submission" date="2013-11" db="EMBL/GenBank/DDBJ databases">
        <title>The Genome Sequence of Phytophthora parasitica P1976.</title>
        <authorList>
            <consortium name="The Broad Institute Genomics Platform"/>
            <person name="Russ C."/>
            <person name="Tyler B."/>
            <person name="Panabieres F."/>
            <person name="Shan W."/>
            <person name="Tripathy S."/>
            <person name="Grunwald N."/>
            <person name="Machado M."/>
            <person name="Johnson C.S."/>
            <person name="Walker B."/>
            <person name="Young S."/>
            <person name="Zeng Q."/>
            <person name="Gargeya S."/>
            <person name="Fitzgerald M."/>
            <person name="Haas B."/>
            <person name="Abouelleil A."/>
            <person name="Allen A.W."/>
            <person name="Alvarado L."/>
            <person name="Arachchi H.M."/>
            <person name="Berlin A.M."/>
            <person name="Chapman S.B."/>
            <person name="Gainer-Dewar J."/>
            <person name="Goldberg J."/>
            <person name="Griggs A."/>
            <person name="Gujja S."/>
            <person name="Hansen M."/>
            <person name="Howarth C."/>
            <person name="Imamovic A."/>
            <person name="Ireland A."/>
            <person name="Larimer J."/>
            <person name="McCowan C."/>
            <person name="Murphy C."/>
            <person name="Pearson M."/>
            <person name="Poon T.W."/>
            <person name="Priest M."/>
            <person name="Roberts A."/>
            <person name="Saif S."/>
            <person name="Shea T."/>
            <person name="Sisk P."/>
            <person name="Sykes S."/>
            <person name="Wortman J."/>
            <person name="Nusbaum C."/>
            <person name="Birren B."/>
        </authorList>
    </citation>
    <scope>NUCLEOTIDE SEQUENCE [LARGE SCALE GENOMIC DNA]</scope>
    <source>
        <strain evidence="2 3">P1976</strain>
    </source>
</reference>
<proteinExistence type="predicted"/>
<evidence type="ECO:0000313" key="2">
    <source>
        <dbReference type="EMBL" id="ETO76422.1"/>
    </source>
</evidence>
<feature type="region of interest" description="Disordered" evidence="1">
    <location>
        <begin position="30"/>
        <end position="56"/>
    </location>
</feature>
<comment type="caution">
    <text evidence="2">The sequence shown here is derived from an EMBL/GenBank/DDBJ whole genome shotgun (WGS) entry which is preliminary data.</text>
</comment>
<organism evidence="2 3">
    <name type="scientific">Phytophthora nicotianae P1976</name>
    <dbReference type="NCBI Taxonomy" id="1317066"/>
    <lineage>
        <taxon>Eukaryota</taxon>
        <taxon>Sar</taxon>
        <taxon>Stramenopiles</taxon>
        <taxon>Oomycota</taxon>
        <taxon>Peronosporomycetes</taxon>
        <taxon>Peronosporales</taxon>
        <taxon>Peronosporaceae</taxon>
        <taxon>Phytophthora</taxon>
    </lineage>
</organism>
<dbReference type="EMBL" id="ANJA01001542">
    <property type="protein sequence ID" value="ETO76422.1"/>
    <property type="molecule type" value="Genomic_DNA"/>
</dbReference>
<gene>
    <name evidence="2" type="ORF">F444_08175</name>
</gene>
<name>A0A081AC11_PHYNI</name>
<dbReference type="Proteomes" id="UP000028582">
    <property type="component" value="Unassembled WGS sequence"/>
</dbReference>
<evidence type="ECO:0000313" key="3">
    <source>
        <dbReference type="Proteomes" id="UP000028582"/>
    </source>
</evidence>
<protein>
    <submittedName>
        <fullName evidence="2">Uncharacterized protein</fullName>
    </submittedName>
</protein>